<dbReference type="CDD" id="cd07324">
    <property type="entry name" value="M48C_Oma1-like"/>
    <property type="match status" value="1"/>
</dbReference>
<dbReference type="RefSeq" id="WP_330629481.1">
    <property type="nucleotide sequence ID" value="NZ_CP135445.1"/>
</dbReference>
<evidence type="ECO:0000256" key="3">
    <source>
        <dbReference type="ARBA" id="ARBA00022801"/>
    </source>
</evidence>
<dbReference type="InterPro" id="IPR051156">
    <property type="entry name" value="Mito/Outer_Membr_Metalloprot"/>
</dbReference>
<gene>
    <name evidence="9" type="ORF">RPE78_16020</name>
</gene>
<keyword evidence="4 6" id="KW-0862">Zinc</keyword>
<protein>
    <submittedName>
        <fullName evidence="9">M48 family metallopeptidase</fullName>
    </submittedName>
</protein>
<comment type="similarity">
    <text evidence="6">Belongs to the peptidase M48 family.</text>
</comment>
<geneLocation type="plasmid" evidence="9 10">
    <name>unnamed2</name>
</geneLocation>
<evidence type="ECO:0000256" key="7">
    <source>
        <dbReference type="SAM" id="SignalP"/>
    </source>
</evidence>
<feature type="signal peptide" evidence="7">
    <location>
        <begin position="1"/>
        <end position="20"/>
    </location>
</feature>
<keyword evidence="7" id="KW-0732">Signal</keyword>
<organism evidence="9 10">
    <name type="scientific">Thioclava litoralis</name>
    <dbReference type="NCBI Taxonomy" id="3076557"/>
    <lineage>
        <taxon>Bacteria</taxon>
        <taxon>Pseudomonadati</taxon>
        <taxon>Pseudomonadota</taxon>
        <taxon>Alphaproteobacteria</taxon>
        <taxon>Rhodobacterales</taxon>
        <taxon>Paracoccaceae</taxon>
        <taxon>Thioclava</taxon>
    </lineage>
</organism>
<evidence type="ECO:0000256" key="5">
    <source>
        <dbReference type="ARBA" id="ARBA00023049"/>
    </source>
</evidence>
<dbReference type="PANTHER" id="PTHR22726:SF1">
    <property type="entry name" value="METALLOENDOPEPTIDASE OMA1, MITOCHONDRIAL"/>
    <property type="match status" value="1"/>
</dbReference>
<evidence type="ECO:0000256" key="2">
    <source>
        <dbReference type="ARBA" id="ARBA00022723"/>
    </source>
</evidence>
<keyword evidence="1 6" id="KW-0645">Protease</keyword>
<dbReference type="InterPro" id="IPR001915">
    <property type="entry name" value="Peptidase_M48"/>
</dbReference>
<reference evidence="9 10" key="1">
    <citation type="submission" date="2023-09" db="EMBL/GenBank/DDBJ databases">
        <title>Thioclava shenzhenensis sp. nov., a multidrug resistant bacteria-antagonizing species isolated from coastal seawater.</title>
        <authorList>
            <person name="Long M."/>
        </authorList>
    </citation>
    <scope>NUCLEOTIDE SEQUENCE [LARGE SCALE GENOMIC DNA]</scope>
    <source>
        <strain evidence="9 10">FTW29</strain>
        <plasmid evidence="9 10">unnamed2</plasmid>
    </source>
</reference>
<dbReference type="EMBL" id="CP135445">
    <property type="protein sequence ID" value="WRY35738.1"/>
    <property type="molecule type" value="Genomic_DNA"/>
</dbReference>
<comment type="cofactor">
    <cofactor evidence="6">
        <name>Zn(2+)</name>
        <dbReference type="ChEBI" id="CHEBI:29105"/>
    </cofactor>
    <text evidence="6">Binds 1 zinc ion per subunit.</text>
</comment>
<evidence type="ECO:0000256" key="4">
    <source>
        <dbReference type="ARBA" id="ARBA00022833"/>
    </source>
</evidence>
<evidence type="ECO:0000259" key="8">
    <source>
        <dbReference type="Pfam" id="PF01435"/>
    </source>
</evidence>
<feature type="chain" id="PRO_5046684763" evidence="7">
    <location>
        <begin position="21"/>
        <end position="257"/>
    </location>
</feature>
<name>A0ABZ1E5W8_9RHOB</name>
<accession>A0ABZ1E5W8</accession>
<keyword evidence="2" id="KW-0479">Metal-binding</keyword>
<evidence type="ECO:0000256" key="6">
    <source>
        <dbReference type="RuleBase" id="RU003983"/>
    </source>
</evidence>
<dbReference type="PROSITE" id="PS51257">
    <property type="entry name" value="PROKAR_LIPOPROTEIN"/>
    <property type="match status" value="1"/>
</dbReference>
<evidence type="ECO:0000313" key="9">
    <source>
        <dbReference type="EMBL" id="WRY35738.1"/>
    </source>
</evidence>
<sequence>MRISVLCVSALVVPAFLALAGCATDPMATNGAAGRDGEAMNFTQSTQLLSPEAAAKNFMAAAHRMEPVIEDYCRHHQLAQTHSCDFRIMVDDRPDPEPNAFQTLDEQGRPVLAFNLTLISQAINQDELAFVMGHEAAHHILGHLALKADDSETGAVLMGTIIASQGASNRQVRQAQHLGAEMGALTRAKDYEMKADSLGTVLAYRAGYSPIRGAQFFKRISDPEQDIFSSHPSNRARMANVRATMRAIERKRVASKV</sequence>
<evidence type="ECO:0000256" key="1">
    <source>
        <dbReference type="ARBA" id="ARBA00022670"/>
    </source>
</evidence>
<dbReference type="Gene3D" id="3.30.2010.10">
    <property type="entry name" value="Metalloproteases ('zincins'), catalytic domain"/>
    <property type="match status" value="1"/>
</dbReference>
<feature type="domain" description="Peptidase M48" evidence="8">
    <location>
        <begin position="67"/>
        <end position="243"/>
    </location>
</feature>
<keyword evidence="10" id="KW-1185">Reference proteome</keyword>
<dbReference type="Proteomes" id="UP001623290">
    <property type="component" value="Plasmid unnamed2"/>
</dbReference>
<keyword evidence="9" id="KW-0614">Plasmid</keyword>
<proteinExistence type="inferred from homology"/>
<dbReference type="Pfam" id="PF01435">
    <property type="entry name" value="Peptidase_M48"/>
    <property type="match status" value="1"/>
</dbReference>
<keyword evidence="3 6" id="KW-0378">Hydrolase</keyword>
<evidence type="ECO:0000313" key="10">
    <source>
        <dbReference type="Proteomes" id="UP001623290"/>
    </source>
</evidence>
<dbReference type="PANTHER" id="PTHR22726">
    <property type="entry name" value="METALLOENDOPEPTIDASE OMA1"/>
    <property type="match status" value="1"/>
</dbReference>
<keyword evidence="5 6" id="KW-0482">Metalloprotease</keyword>